<evidence type="ECO:0000313" key="2">
    <source>
        <dbReference type="EMBL" id="GJE55407.1"/>
    </source>
</evidence>
<keyword evidence="3" id="KW-1185">Reference proteome</keyword>
<sequence length="77" mass="8341">MPRYFFDIVNGGSDIDNEGSILANFEAARETAVRIAFDAAISAPPIDGEHPAVVTVRDSSGRTIHSVWIQVCEQAHT</sequence>
<reference evidence="2" key="1">
    <citation type="journal article" date="2021" name="Front. Microbiol.">
        <title>Comprehensive Comparative Genomics and Phenotyping of Methylobacterium Species.</title>
        <authorList>
            <person name="Alessa O."/>
            <person name="Ogura Y."/>
            <person name="Fujitani Y."/>
            <person name="Takami H."/>
            <person name="Hayashi T."/>
            <person name="Sahin N."/>
            <person name="Tani A."/>
        </authorList>
    </citation>
    <scope>NUCLEOTIDE SEQUENCE</scope>
    <source>
        <strain evidence="2">DSM 23674</strain>
    </source>
</reference>
<organism evidence="2 3">
    <name type="scientific">Methylobacterium thuringiense</name>
    <dbReference type="NCBI Taxonomy" id="1003091"/>
    <lineage>
        <taxon>Bacteria</taxon>
        <taxon>Pseudomonadati</taxon>
        <taxon>Pseudomonadota</taxon>
        <taxon>Alphaproteobacteria</taxon>
        <taxon>Hyphomicrobiales</taxon>
        <taxon>Methylobacteriaceae</taxon>
        <taxon>Methylobacterium</taxon>
    </lineage>
</organism>
<dbReference type="Proteomes" id="UP001055101">
    <property type="component" value="Unassembled WGS sequence"/>
</dbReference>
<dbReference type="InterPro" id="IPR054189">
    <property type="entry name" value="DUF6894"/>
</dbReference>
<dbReference type="Pfam" id="PF21834">
    <property type="entry name" value="DUF6894"/>
    <property type="match status" value="1"/>
</dbReference>
<dbReference type="EMBL" id="BPRA01000008">
    <property type="protein sequence ID" value="GJE55407.1"/>
    <property type="molecule type" value="Genomic_DNA"/>
</dbReference>
<name>A0ABQ4TLG5_9HYPH</name>
<evidence type="ECO:0000259" key="1">
    <source>
        <dbReference type="Pfam" id="PF21834"/>
    </source>
</evidence>
<reference evidence="2" key="2">
    <citation type="submission" date="2021-08" db="EMBL/GenBank/DDBJ databases">
        <authorList>
            <person name="Tani A."/>
            <person name="Ola A."/>
            <person name="Ogura Y."/>
            <person name="Katsura K."/>
            <person name="Hayashi T."/>
        </authorList>
    </citation>
    <scope>NUCLEOTIDE SEQUENCE</scope>
    <source>
        <strain evidence="2">DSM 23674</strain>
    </source>
</reference>
<proteinExistence type="predicted"/>
<gene>
    <name evidence="2" type="ORF">EKPJFOCH_1898</name>
</gene>
<accession>A0ABQ4TLG5</accession>
<evidence type="ECO:0000313" key="3">
    <source>
        <dbReference type="Proteomes" id="UP001055101"/>
    </source>
</evidence>
<feature type="domain" description="DUF6894" evidence="1">
    <location>
        <begin position="3"/>
        <end position="67"/>
    </location>
</feature>
<dbReference type="RefSeq" id="WP_147820330.1">
    <property type="nucleotide sequence ID" value="NZ_BPRA01000008.1"/>
</dbReference>
<protein>
    <recommendedName>
        <fullName evidence="1">DUF6894 domain-containing protein</fullName>
    </recommendedName>
</protein>
<comment type="caution">
    <text evidence="2">The sequence shown here is derived from an EMBL/GenBank/DDBJ whole genome shotgun (WGS) entry which is preliminary data.</text>
</comment>